<proteinExistence type="predicted"/>
<dbReference type="PANTHER" id="PTHR43441:SF10">
    <property type="entry name" value="ACETYLTRANSFERASE"/>
    <property type="match status" value="1"/>
</dbReference>
<dbReference type="SUPFAM" id="SSF55729">
    <property type="entry name" value="Acyl-CoA N-acyltransferases (Nat)"/>
    <property type="match status" value="1"/>
</dbReference>
<dbReference type="Gene3D" id="3.40.630.30">
    <property type="match status" value="1"/>
</dbReference>
<dbReference type="Pfam" id="PF13302">
    <property type="entry name" value="Acetyltransf_3"/>
    <property type="match status" value="1"/>
</dbReference>
<dbReference type="EMBL" id="JBEZFP010000225">
    <property type="protein sequence ID" value="MEU8140005.1"/>
    <property type="molecule type" value="Genomic_DNA"/>
</dbReference>
<dbReference type="PROSITE" id="PS51186">
    <property type="entry name" value="GNAT"/>
    <property type="match status" value="1"/>
</dbReference>
<dbReference type="InterPro" id="IPR051908">
    <property type="entry name" value="Ribosomal_N-acetyltransferase"/>
</dbReference>
<dbReference type="InterPro" id="IPR016181">
    <property type="entry name" value="Acyl_CoA_acyltransferase"/>
</dbReference>
<dbReference type="PANTHER" id="PTHR43441">
    <property type="entry name" value="RIBOSOMAL-PROTEIN-SERINE ACETYLTRANSFERASE"/>
    <property type="match status" value="1"/>
</dbReference>
<dbReference type="RefSeq" id="WP_358364692.1">
    <property type="nucleotide sequence ID" value="NZ_JBEZFP010000225.1"/>
</dbReference>
<dbReference type="CDD" id="cd04301">
    <property type="entry name" value="NAT_SF"/>
    <property type="match status" value="1"/>
</dbReference>
<organism evidence="2 3">
    <name type="scientific">Streptodolium elevatio</name>
    <dbReference type="NCBI Taxonomy" id="3157996"/>
    <lineage>
        <taxon>Bacteria</taxon>
        <taxon>Bacillati</taxon>
        <taxon>Actinomycetota</taxon>
        <taxon>Actinomycetes</taxon>
        <taxon>Kitasatosporales</taxon>
        <taxon>Streptomycetaceae</taxon>
        <taxon>Streptodolium</taxon>
    </lineage>
</organism>
<gene>
    <name evidence="2" type="ORF">AB0C36_41750</name>
</gene>
<reference evidence="2 3" key="1">
    <citation type="submission" date="2024-06" db="EMBL/GenBank/DDBJ databases">
        <title>The Natural Products Discovery Center: Release of the First 8490 Sequenced Strains for Exploring Actinobacteria Biosynthetic Diversity.</title>
        <authorList>
            <person name="Kalkreuter E."/>
            <person name="Kautsar S.A."/>
            <person name="Yang D."/>
            <person name="Bader C.D."/>
            <person name="Teijaro C.N."/>
            <person name="Fluegel L."/>
            <person name="Davis C.M."/>
            <person name="Simpson J.R."/>
            <person name="Lauterbach L."/>
            <person name="Steele A.D."/>
            <person name="Gui C."/>
            <person name="Meng S."/>
            <person name="Li G."/>
            <person name="Viehrig K."/>
            <person name="Ye F."/>
            <person name="Su P."/>
            <person name="Kiefer A.F."/>
            <person name="Nichols A."/>
            <person name="Cepeda A.J."/>
            <person name="Yan W."/>
            <person name="Fan B."/>
            <person name="Jiang Y."/>
            <person name="Adhikari A."/>
            <person name="Zheng C.-J."/>
            <person name="Schuster L."/>
            <person name="Cowan T.M."/>
            <person name="Smanski M.J."/>
            <person name="Chevrette M.G."/>
            <person name="De Carvalho L.P.S."/>
            <person name="Shen B."/>
        </authorList>
    </citation>
    <scope>NUCLEOTIDE SEQUENCE [LARGE SCALE GENOMIC DNA]</scope>
    <source>
        <strain evidence="2 3">NPDC048946</strain>
    </source>
</reference>
<dbReference type="Proteomes" id="UP001551482">
    <property type="component" value="Unassembled WGS sequence"/>
</dbReference>
<name>A0ABV3DW78_9ACTN</name>
<evidence type="ECO:0000313" key="3">
    <source>
        <dbReference type="Proteomes" id="UP001551482"/>
    </source>
</evidence>
<evidence type="ECO:0000259" key="1">
    <source>
        <dbReference type="PROSITE" id="PS51186"/>
    </source>
</evidence>
<dbReference type="InterPro" id="IPR000182">
    <property type="entry name" value="GNAT_dom"/>
</dbReference>
<protein>
    <submittedName>
        <fullName evidence="2">GNAT family N-acetyltransferase</fullName>
    </submittedName>
</protein>
<sequence>MERVEIAAGKYQLRPWNLRDVEPARVALNDPDIQRWRLPRRPDDDSGWRDPNEWLKKRVGFWDEGQHACFIVMDAVTGDPLGDVSVQHIDLTLHSAEIGYWLMPHARGRGVATHAVNTATRWAFGALGIHRMTLGHAVGNPASCAVAQRTGYALEGVMRDAFPLPDGGFHDEHLHSRLATDPPVPVA</sequence>
<accession>A0ABV3DW78</accession>
<comment type="caution">
    <text evidence="2">The sequence shown here is derived from an EMBL/GenBank/DDBJ whole genome shotgun (WGS) entry which is preliminary data.</text>
</comment>
<evidence type="ECO:0000313" key="2">
    <source>
        <dbReference type="EMBL" id="MEU8140005.1"/>
    </source>
</evidence>
<keyword evidence="3" id="KW-1185">Reference proteome</keyword>
<feature type="domain" description="N-acetyltransferase" evidence="1">
    <location>
        <begin position="16"/>
        <end position="181"/>
    </location>
</feature>